<evidence type="ECO:0000313" key="3">
    <source>
        <dbReference type="EMBL" id="GAI86823.1"/>
    </source>
</evidence>
<accession>X1S1R1</accession>
<feature type="compositionally biased region" description="Pro residues" evidence="1">
    <location>
        <begin position="43"/>
        <end position="52"/>
    </location>
</feature>
<organism evidence="3">
    <name type="scientific">marine sediment metagenome</name>
    <dbReference type="NCBI Taxonomy" id="412755"/>
    <lineage>
        <taxon>unclassified sequences</taxon>
        <taxon>metagenomes</taxon>
        <taxon>ecological metagenomes</taxon>
    </lineage>
</organism>
<protein>
    <submittedName>
        <fullName evidence="3">Uncharacterized protein</fullName>
    </submittedName>
</protein>
<comment type="caution">
    <text evidence="3">The sequence shown here is derived from an EMBL/GenBank/DDBJ whole genome shotgun (WGS) entry which is preliminary data.</text>
</comment>
<feature type="compositionally biased region" description="Basic and acidic residues" evidence="1">
    <location>
        <begin position="29"/>
        <end position="42"/>
    </location>
</feature>
<dbReference type="AlphaFoldDB" id="X1S1R1"/>
<keyword evidence="2" id="KW-0472">Membrane</keyword>
<dbReference type="EMBL" id="BARW01008712">
    <property type="protein sequence ID" value="GAI86823.1"/>
    <property type="molecule type" value="Genomic_DNA"/>
</dbReference>
<feature type="transmembrane region" description="Helical" evidence="2">
    <location>
        <begin position="76"/>
        <end position="95"/>
    </location>
</feature>
<evidence type="ECO:0000256" key="2">
    <source>
        <dbReference type="SAM" id="Phobius"/>
    </source>
</evidence>
<keyword evidence="2" id="KW-0812">Transmembrane</keyword>
<feature type="region of interest" description="Disordered" evidence="1">
    <location>
        <begin position="29"/>
        <end position="60"/>
    </location>
</feature>
<reference evidence="3" key="1">
    <citation type="journal article" date="2014" name="Front. Microbiol.">
        <title>High frequency of phylogenetically diverse reductive dehalogenase-homologous genes in deep subseafloor sedimentary metagenomes.</title>
        <authorList>
            <person name="Kawai M."/>
            <person name="Futagami T."/>
            <person name="Toyoda A."/>
            <person name="Takaki Y."/>
            <person name="Nishi S."/>
            <person name="Hori S."/>
            <person name="Arai W."/>
            <person name="Tsubouchi T."/>
            <person name="Morono Y."/>
            <person name="Uchiyama I."/>
            <person name="Ito T."/>
            <person name="Fujiyama A."/>
            <person name="Inagaki F."/>
            <person name="Takami H."/>
        </authorList>
    </citation>
    <scope>NUCLEOTIDE SEQUENCE</scope>
    <source>
        <strain evidence="3">Expedition CK06-06</strain>
    </source>
</reference>
<proteinExistence type="predicted"/>
<keyword evidence="2" id="KW-1133">Transmembrane helix</keyword>
<name>X1S1R1_9ZZZZ</name>
<sequence>MVKAYNGQLYKLPWAGDIAGKMVGISANKAKEDTEGKKDEYPKPPAEPPSPPIADSDKRIGNRVEDYFKNARSGRITSSSFAIAWSFVFINILPLF</sequence>
<gene>
    <name evidence="3" type="ORF">S12H4_17759</name>
</gene>
<evidence type="ECO:0000256" key="1">
    <source>
        <dbReference type="SAM" id="MobiDB-lite"/>
    </source>
</evidence>